<evidence type="ECO:0000256" key="5">
    <source>
        <dbReference type="ARBA" id="ARBA00022833"/>
    </source>
</evidence>
<evidence type="ECO:0000256" key="1">
    <source>
        <dbReference type="ARBA" id="ARBA00001947"/>
    </source>
</evidence>
<dbReference type="GO" id="GO:0046294">
    <property type="term" value="P:formaldehyde catabolic process"/>
    <property type="evidence" value="ECO:0007669"/>
    <property type="project" value="InterPro"/>
</dbReference>
<keyword evidence="7 14" id="KW-0560">Oxidoreductase</keyword>
<comment type="catalytic activity">
    <reaction evidence="11 14">
        <text>S-(hydroxymethyl)glutathione + NAD(+) = S-formylglutathione + NADH + H(+)</text>
        <dbReference type="Rhea" id="RHEA:19985"/>
        <dbReference type="ChEBI" id="CHEBI:15378"/>
        <dbReference type="ChEBI" id="CHEBI:57540"/>
        <dbReference type="ChEBI" id="CHEBI:57688"/>
        <dbReference type="ChEBI" id="CHEBI:57945"/>
        <dbReference type="ChEBI" id="CHEBI:58758"/>
        <dbReference type="EC" id="1.1.1.284"/>
    </reaction>
</comment>
<evidence type="ECO:0000256" key="3">
    <source>
        <dbReference type="ARBA" id="ARBA00010902"/>
    </source>
</evidence>
<dbReference type="Pfam" id="PF00107">
    <property type="entry name" value="ADH_zinc_N"/>
    <property type="match status" value="1"/>
</dbReference>
<keyword evidence="18" id="KW-1185">Reference proteome</keyword>
<dbReference type="GO" id="GO:0006412">
    <property type="term" value="P:translation"/>
    <property type="evidence" value="ECO:0007669"/>
    <property type="project" value="InterPro"/>
</dbReference>
<comment type="catalytic activity">
    <reaction evidence="12">
        <text>a secondary alcohol + NAD(+) = a ketone + NADH + H(+)</text>
        <dbReference type="Rhea" id="RHEA:10740"/>
        <dbReference type="ChEBI" id="CHEBI:15378"/>
        <dbReference type="ChEBI" id="CHEBI:17087"/>
        <dbReference type="ChEBI" id="CHEBI:35681"/>
        <dbReference type="ChEBI" id="CHEBI:57540"/>
        <dbReference type="ChEBI" id="CHEBI:57945"/>
        <dbReference type="EC" id="1.1.1.1"/>
    </reaction>
</comment>
<protein>
    <recommendedName>
        <fullName evidence="14">S-(hydroxymethyl)glutathione dehydrogenase</fullName>
        <ecNumber evidence="14">1.1.1.284</ecNumber>
    </recommendedName>
</protein>
<dbReference type="Gene3D" id="6.20.340.10">
    <property type="match status" value="1"/>
</dbReference>
<dbReference type="GO" id="GO:0003735">
    <property type="term" value="F:structural constituent of ribosome"/>
    <property type="evidence" value="ECO:0007669"/>
    <property type="project" value="InterPro"/>
</dbReference>
<comment type="catalytic activity">
    <reaction evidence="13">
        <text>a primary alcohol + NAD(+) = an aldehyde + NADH + H(+)</text>
        <dbReference type="Rhea" id="RHEA:10736"/>
        <dbReference type="ChEBI" id="CHEBI:15378"/>
        <dbReference type="ChEBI" id="CHEBI:15734"/>
        <dbReference type="ChEBI" id="CHEBI:17478"/>
        <dbReference type="ChEBI" id="CHEBI:57540"/>
        <dbReference type="ChEBI" id="CHEBI:57945"/>
        <dbReference type="EC" id="1.1.1.1"/>
    </reaction>
</comment>
<dbReference type="InterPro" id="IPR014183">
    <property type="entry name" value="ADH_3"/>
</dbReference>
<comment type="catalytic activity">
    <reaction evidence="10">
        <text>S-(hydroxymethyl)glutathione + NADP(+) = S-formylglutathione + NADPH + H(+)</text>
        <dbReference type="Rhea" id="RHEA:19981"/>
        <dbReference type="ChEBI" id="CHEBI:15378"/>
        <dbReference type="ChEBI" id="CHEBI:57688"/>
        <dbReference type="ChEBI" id="CHEBI:57783"/>
        <dbReference type="ChEBI" id="CHEBI:58349"/>
        <dbReference type="ChEBI" id="CHEBI:58758"/>
        <dbReference type="EC" id="1.1.1.284"/>
    </reaction>
</comment>
<evidence type="ECO:0000313" key="17">
    <source>
        <dbReference type="EMBL" id="KAK0411392.1"/>
    </source>
</evidence>
<evidence type="ECO:0000259" key="16">
    <source>
        <dbReference type="Pfam" id="PF08240"/>
    </source>
</evidence>
<dbReference type="InterPro" id="IPR038562">
    <property type="entry name" value="Ribosomal_eL34_C_sf"/>
</dbReference>
<evidence type="ECO:0000256" key="14">
    <source>
        <dbReference type="RuleBase" id="RU362016"/>
    </source>
</evidence>
<dbReference type="PANTHER" id="PTHR43880:SF12">
    <property type="entry name" value="ALCOHOL DEHYDROGENASE CLASS-3"/>
    <property type="match status" value="1"/>
</dbReference>
<name>A0AA39LVQ9_9BILA</name>
<evidence type="ECO:0000256" key="2">
    <source>
        <dbReference type="ARBA" id="ARBA00009875"/>
    </source>
</evidence>
<dbReference type="Gene3D" id="6.20.370.70">
    <property type="match status" value="1"/>
</dbReference>
<comment type="similarity">
    <text evidence="2">Belongs to the eukaryotic ribosomal protein eL34 family.</text>
</comment>
<evidence type="ECO:0000256" key="13">
    <source>
        <dbReference type="ARBA" id="ARBA00049243"/>
    </source>
</evidence>
<evidence type="ECO:0000256" key="4">
    <source>
        <dbReference type="ARBA" id="ARBA00022723"/>
    </source>
</evidence>
<reference evidence="17" key="1">
    <citation type="submission" date="2023-06" db="EMBL/GenBank/DDBJ databases">
        <title>Genomic analysis of the entomopathogenic nematode Steinernema hermaphroditum.</title>
        <authorList>
            <person name="Schwarz E.M."/>
            <person name="Heppert J.K."/>
            <person name="Baniya A."/>
            <person name="Schwartz H.T."/>
            <person name="Tan C.-H."/>
            <person name="Antoshechkin I."/>
            <person name="Sternberg P.W."/>
            <person name="Goodrich-Blair H."/>
            <person name="Dillman A.R."/>
        </authorList>
    </citation>
    <scope>NUCLEOTIDE SEQUENCE</scope>
    <source>
        <strain evidence="17">PS9179</strain>
        <tissue evidence="17">Whole animal</tissue>
    </source>
</reference>
<dbReference type="Pfam" id="PF08240">
    <property type="entry name" value="ADH_N"/>
    <property type="match status" value="1"/>
</dbReference>
<keyword evidence="5 14" id="KW-0862">Zinc</keyword>
<organism evidence="17 18">
    <name type="scientific">Steinernema hermaphroditum</name>
    <dbReference type="NCBI Taxonomy" id="289476"/>
    <lineage>
        <taxon>Eukaryota</taxon>
        <taxon>Metazoa</taxon>
        <taxon>Ecdysozoa</taxon>
        <taxon>Nematoda</taxon>
        <taxon>Chromadorea</taxon>
        <taxon>Rhabditida</taxon>
        <taxon>Tylenchina</taxon>
        <taxon>Panagrolaimomorpha</taxon>
        <taxon>Strongyloidoidea</taxon>
        <taxon>Steinernematidae</taxon>
        <taxon>Steinernema</taxon>
    </lineage>
</organism>
<dbReference type="SUPFAM" id="SSF51735">
    <property type="entry name" value="NAD(P)-binding Rossmann-fold domains"/>
    <property type="match status" value="1"/>
</dbReference>
<keyword evidence="6" id="KW-0689">Ribosomal protein</keyword>
<evidence type="ECO:0000256" key="8">
    <source>
        <dbReference type="ARBA" id="ARBA00023027"/>
    </source>
</evidence>
<dbReference type="InterPro" id="IPR013149">
    <property type="entry name" value="ADH-like_C"/>
</dbReference>
<dbReference type="InterPro" id="IPR008195">
    <property type="entry name" value="Ribosomal_eL34"/>
</dbReference>
<sequence>MQSKRLTYRRRLCYNTKSNQTRVSKCPGGRLRFLYKKKQAKVPRCGDTGKVLRGITPARPRALSRMTKRLKTVSRIYGGCLSGQAVRERIVRAFLVEEQKIVSKVLKARKTMAQIDMSTAGKVITCRAAVAWEAKKPLAIEDIEVEPPRAHEVRIKILYTAVCHTDAYTLDGHDPEGLFPVVLGHEGAGIVESVGVGVVDLKPGDKVIPLYVPQCRECEYCKNPKTNLCQKIRVSQGNGVLPDGTSRFKCRGTPLYHFMGCSTFSEYTVVSDISVCKVAESAPLDKVCLLGCGISTGYGAVLNTCKVEKDSTVAVWGLGAVGLAVIMGAKAVGAKRIVAIDIAEKKFKAALEFGATDYENPKEAPQDKSFQSYLVEKYSGGFDYTFECIGKVATMRQALEAAHKGWGESCIIGVAGAGQEISTRPFQLVTGRVWKGTAFGGWKSRDDVPKLVDEYMTGKLKVDDFITHHFNLAEINEAFSVLHAGDSLRSVLSVSSH</sequence>
<dbReference type="Gene3D" id="3.40.50.720">
    <property type="entry name" value="NAD(P)-binding Rossmann-like Domain"/>
    <property type="match status" value="1"/>
</dbReference>
<comment type="similarity">
    <text evidence="3 14">Belongs to the zinc-containing alcohol dehydrogenase family. Class-III subfamily.</text>
</comment>
<keyword evidence="8 14" id="KW-0520">NAD</keyword>
<evidence type="ECO:0000313" key="18">
    <source>
        <dbReference type="Proteomes" id="UP001175271"/>
    </source>
</evidence>
<dbReference type="NCBIfam" id="TIGR02818">
    <property type="entry name" value="adh_III_F_hyde"/>
    <property type="match status" value="1"/>
</dbReference>
<feature type="domain" description="Alcohol dehydrogenase-like C-terminal" evidence="15">
    <location>
        <begin position="320"/>
        <end position="454"/>
    </location>
</feature>
<dbReference type="GO" id="GO:0005840">
    <property type="term" value="C:ribosome"/>
    <property type="evidence" value="ECO:0007669"/>
    <property type="project" value="UniProtKB-KW"/>
</dbReference>
<keyword evidence="4 14" id="KW-0479">Metal-binding</keyword>
<dbReference type="FunFam" id="3.90.180.10:FF:000001">
    <property type="entry name" value="S-(hydroxymethyl)glutathione dehydrogenase"/>
    <property type="match status" value="1"/>
</dbReference>
<dbReference type="InterPro" id="IPR011032">
    <property type="entry name" value="GroES-like_sf"/>
</dbReference>
<dbReference type="EC" id="1.1.1.284" evidence="14"/>
<dbReference type="GO" id="GO:0051903">
    <property type="term" value="F:S-(hydroxymethyl)glutathione dehydrogenase [NAD(P)+] activity"/>
    <property type="evidence" value="ECO:0007669"/>
    <property type="project" value="UniProtKB-EC"/>
</dbReference>
<gene>
    <name evidence="17" type="ORF">QR680_005632</name>
</gene>
<evidence type="ECO:0000256" key="10">
    <source>
        <dbReference type="ARBA" id="ARBA00047793"/>
    </source>
</evidence>
<dbReference type="Gene3D" id="3.90.180.10">
    <property type="entry name" value="Medium-chain alcohol dehydrogenases, catalytic domain"/>
    <property type="match status" value="1"/>
</dbReference>
<dbReference type="Pfam" id="PF01199">
    <property type="entry name" value="Ribosomal_L34e"/>
    <property type="match status" value="1"/>
</dbReference>
<dbReference type="InterPro" id="IPR036291">
    <property type="entry name" value="NAD(P)-bd_dom_sf"/>
</dbReference>
<dbReference type="GO" id="GO:0005829">
    <property type="term" value="C:cytosol"/>
    <property type="evidence" value="ECO:0007669"/>
    <property type="project" value="TreeGrafter"/>
</dbReference>
<dbReference type="GO" id="GO:1990904">
    <property type="term" value="C:ribonucleoprotein complex"/>
    <property type="evidence" value="ECO:0007669"/>
    <property type="project" value="UniProtKB-KW"/>
</dbReference>
<evidence type="ECO:0000256" key="7">
    <source>
        <dbReference type="ARBA" id="ARBA00023002"/>
    </source>
</evidence>
<dbReference type="GO" id="GO:0008270">
    <property type="term" value="F:zinc ion binding"/>
    <property type="evidence" value="ECO:0007669"/>
    <property type="project" value="InterPro"/>
</dbReference>
<dbReference type="GO" id="GO:0004022">
    <property type="term" value="F:alcohol dehydrogenase (NAD+) activity"/>
    <property type="evidence" value="ECO:0007669"/>
    <property type="project" value="UniProtKB-EC"/>
</dbReference>
<accession>A0AA39LVQ9</accession>
<evidence type="ECO:0000256" key="6">
    <source>
        <dbReference type="ARBA" id="ARBA00022980"/>
    </source>
</evidence>
<dbReference type="EMBL" id="JAUCMV010000003">
    <property type="protein sequence ID" value="KAK0411392.1"/>
    <property type="molecule type" value="Genomic_DNA"/>
</dbReference>
<keyword evidence="9" id="KW-0687">Ribonucleoprotein</keyword>
<evidence type="ECO:0000256" key="12">
    <source>
        <dbReference type="ARBA" id="ARBA00049164"/>
    </source>
</evidence>
<dbReference type="Proteomes" id="UP001175271">
    <property type="component" value="Unassembled WGS sequence"/>
</dbReference>
<dbReference type="PROSITE" id="PS00059">
    <property type="entry name" value="ADH_ZINC"/>
    <property type="match status" value="1"/>
</dbReference>
<dbReference type="InterPro" id="IPR013154">
    <property type="entry name" value="ADH-like_N"/>
</dbReference>
<comment type="caution">
    <text evidence="17">The sequence shown here is derived from an EMBL/GenBank/DDBJ whole genome shotgun (WGS) entry which is preliminary data.</text>
</comment>
<dbReference type="PRINTS" id="PR01250">
    <property type="entry name" value="RIBOSOMALL34"/>
</dbReference>
<evidence type="ECO:0000259" key="15">
    <source>
        <dbReference type="Pfam" id="PF00107"/>
    </source>
</evidence>
<dbReference type="FunFam" id="3.40.50.720:FF:000003">
    <property type="entry name" value="S-(hydroxymethyl)glutathione dehydrogenase"/>
    <property type="match status" value="1"/>
</dbReference>
<feature type="domain" description="Alcohol dehydrogenase-like N-terminal" evidence="16">
    <location>
        <begin position="150"/>
        <end position="278"/>
    </location>
</feature>
<comment type="cofactor">
    <cofactor evidence="1 14">
        <name>Zn(2+)</name>
        <dbReference type="ChEBI" id="CHEBI:29105"/>
    </cofactor>
</comment>
<proteinExistence type="inferred from homology"/>
<dbReference type="PANTHER" id="PTHR43880">
    <property type="entry name" value="ALCOHOL DEHYDROGENASE"/>
    <property type="match status" value="1"/>
</dbReference>
<dbReference type="AlphaFoldDB" id="A0AA39LVQ9"/>
<dbReference type="SUPFAM" id="SSF50129">
    <property type="entry name" value="GroES-like"/>
    <property type="match status" value="2"/>
</dbReference>
<dbReference type="CDD" id="cd08300">
    <property type="entry name" value="alcohol_DH_class_III"/>
    <property type="match status" value="1"/>
</dbReference>
<evidence type="ECO:0000256" key="9">
    <source>
        <dbReference type="ARBA" id="ARBA00023274"/>
    </source>
</evidence>
<evidence type="ECO:0000256" key="11">
    <source>
        <dbReference type="ARBA" id="ARBA00048110"/>
    </source>
</evidence>
<dbReference type="InterPro" id="IPR002328">
    <property type="entry name" value="ADH_Zn_CS"/>
</dbReference>